<keyword evidence="5 9" id="KW-1133">Transmembrane helix</keyword>
<evidence type="ECO:0000313" key="11">
    <source>
        <dbReference type="EMBL" id="KRX07725.1"/>
    </source>
</evidence>
<keyword evidence="12" id="KW-1185">Reference proteome</keyword>
<evidence type="ECO:0000256" key="3">
    <source>
        <dbReference type="ARBA" id="ARBA00022729"/>
    </source>
</evidence>
<evidence type="ECO:0000256" key="4">
    <source>
        <dbReference type="ARBA" id="ARBA00022737"/>
    </source>
</evidence>
<organism evidence="11 12">
    <name type="scientific">Pseudocohnilembus persalinus</name>
    <name type="common">Ciliate</name>
    <dbReference type="NCBI Taxonomy" id="266149"/>
    <lineage>
        <taxon>Eukaryota</taxon>
        <taxon>Sar</taxon>
        <taxon>Alveolata</taxon>
        <taxon>Ciliophora</taxon>
        <taxon>Intramacronucleata</taxon>
        <taxon>Oligohymenophorea</taxon>
        <taxon>Scuticociliatia</taxon>
        <taxon>Philasterida</taxon>
        <taxon>Pseudocohnilembidae</taxon>
        <taxon>Pseudocohnilembus</taxon>
    </lineage>
</organism>
<keyword evidence="2 9" id="KW-0812">Transmembrane</keyword>
<evidence type="ECO:0000256" key="5">
    <source>
        <dbReference type="ARBA" id="ARBA00022989"/>
    </source>
</evidence>
<evidence type="ECO:0000256" key="2">
    <source>
        <dbReference type="ARBA" id="ARBA00022692"/>
    </source>
</evidence>
<dbReference type="PANTHER" id="PTHR22702:SF1">
    <property type="entry name" value="PROTEASE-ASSOCIATED DOMAIN-CONTAINING PROTEIN 1"/>
    <property type="match status" value="1"/>
</dbReference>
<keyword evidence="6 9" id="KW-0472">Membrane</keyword>
<dbReference type="Pfam" id="PF25011">
    <property type="entry name" value="VSR_TRX"/>
    <property type="match status" value="1"/>
</dbReference>
<keyword evidence="4" id="KW-0677">Repeat</keyword>
<name>A0A0V0R051_PSEPJ</name>
<dbReference type="OMA" id="VCPIVDG"/>
<dbReference type="PANTHER" id="PTHR22702">
    <property type="entry name" value="PROTEASE-ASSOCIATED DOMAIN-CONTAINING PROTEIN"/>
    <property type="match status" value="1"/>
</dbReference>
<gene>
    <name evidence="11" type="ORF">PPERSA_05788</name>
</gene>
<comment type="caution">
    <text evidence="11">The sequence shown here is derived from an EMBL/GenBank/DDBJ whole genome shotgun (WGS) entry which is preliminary data.</text>
</comment>
<feature type="transmembrane region" description="Helical" evidence="9">
    <location>
        <begin position="386"/>
        <end position="404"/>
    </location>
</feature>
<protein>
    <recommendedName>
        <fullName evidence="10">Vacuolar sorting receptor thioredoxin-like domain-containing protein</fullName>
    </recommendedName>
</protein>
<feature type="domain" description="Vacuolar sorting receptor thioredoxin-like" evidence="10">
    <location>
        <begin position="152"/>
        <end position="339"/>
    </location>
</feature>
<dbReference type="GO" id="GO:0012505">
    <property type="term" value="C:endomembrane system"/>
    <property type="evidence" value="ECO:0007669"/>
    <property type="project" value="UniProtKB-SubCell"/>
</dbReference>
<evidence type="ECO:0000256" key="9">
    <source>
        <dbReference type="SAM" id="Phobius"/>
    </source>
</evidence>
<comment type="subcellular location">
    <subcellularLocation>
        <location evidence="8">Endomembrane system</location>
        <topology evidence="8">Single-pass membrane protein</topology>
    </subcellularLocation>
    <subcellularLocation>
        <location evidence="1">Membrane</location>
        <topology evidence="1">Single-pass type I membrane protein</topology>
    </subcellularLocation>
</comment>
<dbReference type="InterPro" id="IPR056858">
    <property type="entry name" value="VSR_TRX"/>
</dbReference>
<evidence type="ECO:0000256" key="1">
    <source>
        <dbReference type="ARBA" id="ARBA00004479"/>
    </source>
</evidence>
<reference evidence="11 12" key="1">
    <citation type="journal article" date="2015" name="Sci. Rep.">
        <title>Genome of the facultative scuticociliatosis pathogen Pseudocohnilembus persalinus provides insight into its virulence through horizontal gene transfer.</title>
        <authorList>
            <person name="Xiong J."/>
            <person name="Wang G."/>
            <person name="Cheng J."/>
            <person name="Tian M."/>
            <person name="Pan X."/>
            <person name="Warren A."/>
            <person name="Jiang C."/>
            <person name="Yuan D."/>
            <person name="Miao W."/>
        </authorList>
    </citation>
    <scope>NUCLEOTIDE SEQUENCE [LARGE SCALE GENOMIC DNA]</scope>
    <source>
        <strain evidence="11">36N120E</strain>
    </source>
</reference>
<evidence type="ECO:0000313" key="12">
    <source>
        <dbReference type="Proteomes" id="UP000054937"/>
    </source>
</evidence>
<accession>A0A0V0R051</accession>
<dbReference type="OrthoDB" id="10045365at2759"/>
<evidence type="ECO:0000256" key="6">
    <source>
        <dbReference type="ARBA" id="ARBA00023136"/>
    </source>
</evidence>
<dbReference type="EMBL" id="LDAU01000081">
    <property type="protein sequence ID" value="KRX07725.1"/>
    <property type="molecule type" value="Genomic_DNA"/>
</dbReference>
<dbReference type="Gene3D" id="3.50.30.30">
    <property type="match status" value="1"/>
</dbReference>
<proteinExistence type="predicted"/>
<dbReference type="AlphaFoldDB" id="A0A0V0R051"/>
<sequence length="451" mass="52469">MANFGFNPYGKELNGKIMLKNSLEDTQNHGCKGVQPSKQNWHSFILLDRSKDKQNCSVAHQAKMANEAGYSMVIVIDYEYQDLEYINIEDEYHLTNLSIPVIILKPNDGFILKNFIQSKGETEVKVYFNPPNKLEVPQIEFFLDTMDWNSYVFLMNFKDLNEQIKDKQITFTPKFPTFSCYSCEKNGYLLPSPDCLGNGRYCSVDPDGQLNSNNQSGKDATKEKIRSICVYQNFDLQKWLKYQTCFAASCMNLSSTFLDNCSRDCQNKHEIANAKVEACYKNSFYYESGSTNQYQGFNEEEMRNRLLEQEMKDYNNANIPNWPALRVNGKVFKGDINERWTTFEFICQGFVDEPKTCREWNNWNLGDKMPTPWSYKQHFWTHLFEYLSGFGIIFGFVFTIIYCHKKQVNQDLSKQLSLQVNSQISQYYALNSSGNASMTARIKQDEEIQNI</sequence>
<dbReference type="GO" id="GO:0016020">
    <property type="term" value="C:membrane"/>
    <property type="evidence" value="ECO:0007669"/>
    <property type="project" value="UniProtKB-SubCell"/>
</dbReference>
<dbReference type="Proteomes" id="UP000054937">
    <property type="component" value="Unassembled WGS sequence"/>
</dbReference>
<evidence type="ECO:0000259" key="10">
    <source>
        <dbReference type="Pfam" id="PF25011"/>
    </source>
</evidence>
<dbReference type="InParanoid" id="A0A0V0R051"/>
<keyword evidence="7" id="KW-0325">Glycoprotein</keyword>
<keyword evidence="3" id="KW-0732">Signal</keyword>
<evidence type="ECO:0000256" key="7">
    <source>
        <dbReference type="ARBA" id="ARBA00023180"/>
    </source>
</evidence>
<evidence type="ECO:0000256" key="8">
    <source>
        <dbReference type="ARBA" id="ARBA00037847"/>
    </source>
</evidence>